<reference evidence="2 3" key="1">
    <citation type="journal article" date="2018" name="Gigascience">
        <title>Genomes of trombidid mites reveal novel predicted allergens and laterally-transferred genes associated with secondary metabolism.</title>
        <authorList>
            <person name="Dong X."/>
            <person name="Chaisiri K."/>
            <person name="Xia D."/>
            <person name="Armstrong S.D."/>
            <person name="Fang Y."/>
            <person name="Donnelly M.J."/>
            <person name="Kadowaki T."/>
            <person name="McGarry J.W."/>
            <person name="Darby A.C."/>
            <person name="Makepeace B.L."/>
        </authorList>
    </citation>
    <scope>NUCLEOTIDE SEQUENCE [LARGE SCALE GENOMIC DNA]</scope>
    <source>
        <strain evidence="2">UoL-WK</strain>
    </source>
</reference>
<dbReference type="InterPro" id="IPR045888">
    <property type="entry name" value="Erv"/>
</dbReference>
<proteinExistence type="predicted"/>
<evidence type="ECO:0000313" key="2">
    <source>
        <dbReference type="EMBL" id="RWS14205.1"/>
    </source>
</evidence>
<name>A0A443RG34_9ACAR</name>
<dbReference type="GO" id="GO:0030134">
    <property type="term" value="C:COPII-coated ER to Golgi transport vesicle"/>
    <property type="evidence" value="ECO:0007669"/>
    <property type="project" value="TreeGrafter"/>
</dbReference>
<protein>
    <submittedName>
        <fullName evidence="2">Endoplasmic reticulum-Golgi intermediate compartment protein 2-like protein</fullName>
    </submittedName>
</protein>
<dbReference type="Proteomes" id="UP000285301">
    <property type="component" value="Unassembled WGS sequence"/>
</dbReference>
<comment type="caution">
    <text evidence="2">The sequence shown here is derived from an EMBL/GenBank/DDBJ whole genome shotgun (WGS) entry which is preliminary data.</text>
</comment>
<dbReference type="GO" id="GO:0005783">
    <property type="term" value="C:endoplasmic reticulum"/>
    <property type="evidence" value="ECO:0007669"/>
    <property type="project" value="TreeGrafter"/>
</dbReference>
<dbReference type="GO" id="GO:0006890">
    <property type="term" value="P:retrograde vesicle-mediated transport, Golgi to endoplasmic reticulum"/>
    <property type="evidence" value="ECO:0007669"/>
    <property type="project" value="TreeGrafter"/>
</dbReference>
<sequence>MTLVRRIVGKRNLADFDAFPKVPETYTETTAAGGTVVGADIIDVTNQNNAYTYGRLNEEPTYFELTDSQQVQWDAVRDINNYLRDEHHSLRDFLWRKDTRNQFVYGRPIPPRNILPDKEPDACRIHGTLIVNKVAGNFHITVGKHIPLPIGHAHISLTAGMTRYNFSHRIERFSFGEHIPSIINPLEGEEKITTAETHLFQYYVKVISTDIQTTDIKMHTYQYSTTEKDRIINHEKDSHGSPGIYFKYDIDAIGVRVVEEYMPFWKFLVRLCGIVGGIYATSGLINTIVTGITDLVTCKYLLKFRAQQEEENKKLRNIPA</sequence>
<gene>
    <name evidence="2" type="ORF">B4U79_08346</name>
</gene>
<evidence type="ECO:0000259" key="1">
    <source>
        <dbReference type="Pfam" id="PF07970"/>
    </source>
</evidence>
<dbReference type="GO" id="GO:0016020">
    <property type="term" value="C:membrane"/>
    <property type="evidence" value="ECO:0007669"/>
    <property type="project" value="TreeGrafter"/>
</dbReference>
<dbReference type="EMBL" id="NCKU01000775">
    <property type="protein sequence ID" value="RWS14205.1"/>
    <property type="molecule type" value="Genomic_DNA"/>
</dbReference>
<dbReference type="STRING" id="1965070.A0A443RG34"/>
<dbReference type="PANTHER" id="PTHR10984">
    <property type="entry name" value="ENDOPLASMIC RETICULUM-GOLGI INTERMEDIATE COMPARTMENT PROTEIN"/>
    <property type="match status" value="1"/>
</dbReference>
<dbReference type="Pfam" id="PF07970">
    <property type="entry name" value="COPIIcoated_ERV"/>
    <property type="match status" value="1"/>
</dbReference>
<dbReference type="GO" id="GO:0006888">
    <property type="term" value="P:endoplasmic reticulum to Golgi vesicle-mediated transport"/>
    <property type="evidence" value="ECO:0007669"/>
    <property type="project" value="TreeGrafter"/>
</dbReference>
<dbReference type="PANTHER" id="PTHR10984:SF30">
    <property type="entry name" value="ENDOPLASMIC RETICULUM-GOLGI INTERMEDIATE COMPARTMENT PROTEIN 2"/>
    <property type="match status" value="1"/>
</dbReference>
<accession>A0A443RG34</accession>
<organism evidence="2 3">
    <name type="scientific">Dinothrombium tinctorium</name>
    <dbReference type="NCBI Taxonomy" id="1965070"/>
    <lineage>
        <taxon>Eukaryota</taxon>
        <taxon>Metazoa</taxon>
        <taxon>Ecdysozoa</taxon>
        <taxon>Arthropoda</taxon>
        <taxon>Chelicerata</taxon>
        <taxon>Arachnida</taxon>
        <taxon>Acari</taxon>
        <taxon>Acariformes</taxon>
        <taxon>Trombidiformes</taxon>
        <taxon>Prostigmata</taxon>
        <taxon>Anystina</taxon>
        <taxon>Parasitengona</taxon>
        <taxon>Trombidioidea</taxon>
        <taxon>Trombidiidae</taxon>
        <taxon>Dinothrombium</taxon>
    </lineage>
</organism>
<evidence type="ECO:0000313" key="3">
    <source>
        <dbReference type="Proteomes" id="UP000285301"/>
    </source>
</evidence>
<feature type="domain" description="Endoplasmic reticulum vesicle transporter C-terminal" evidence="1">
    <location>
        <begin position="118"/>
        <end position="285"/>
    </location>
</feature>
<dbReference type="AlphaFoldDB" id="A0A443RG34"/>
<keyword evidence="3" id="KW-1185">Reference proteome</keyword>
<dbReference type="InterPro" id="IPR012936">
    <property type="entry name" value="Erv_C"/>
</dbReference>
<dbReference type="OrthoDB" id="5541786at2759"/>